<dbReference type="EMBL" id="CAJVPW010050814">
    <property type="protein sequence ID" value="CAG8765423.1"/>
    <property type="molecule type" value="Genomic_DNA"/>
</dbReference>
<comment type="caution">
    <text evidence="1">The sequence shown here is derived from an EMBL/GenBank/DDBJ whole genome shotgun (WGS) entry which is preliminary data.</text>
</comment>
<feature type="non-terminal residue" evidence="1">
    <location>
        <position position="1"/>
    </location>
</feature>
<accession>A0ACA9QV02</accession>
<evidence type="ECO:0000313" key="2">
    <source>
        <dbReference type="Proteomes" id="UP000789366"/>
    </source>
</evidence>
<proteinExistence type="predicted"/>
<evidence type="ECO:0000313" key="1">
    <source>
        <dbReference type="EMBL" id="CAG8765423.1"/>
    </source>
</evidence>
<reference evidence="1" key="1">
    <citation type="submission" date="2021-06" db="EMBL/GenBank/DDBJ databases">
        <authorList>
            <person name="Kallberg Y."/>
            <person name="Tangrot J."/>
            <person name="Rosling A."/>
        </authorList>
    </citation>
    <scope>NUCLEOTIDE SEQUENCE</scope>
    <source>
        <strain evidence="1">28 12/20/2015</strain>
    </source>
</reference>
<sequence length="63" mass="7168">IIVGGGWYGCHVALVLRRMDFEVTILEKNDEIFDEISGNFGIRNHVGLHYLRSEFTQKACLEG</sequence>
<feature type="non-terminal residue" evidence="1">
    <location>
        <position position="63"/>
    </location>
</feature>
<keyword evidence="2" id="KW-1185">Reference proteome</keyword>
<dbReference type="Proteomes" id="UP000789366">
    <property type="component" value="Unassembled WGS sequence"/>
</dbReference>
<organism evidence="1 2">
    <name type="scientific">Cetraspora pellucida</name>
    <dbReference type="NCBI Taxonomy" id="1433469"/>
    <lineage>
        <taxon>Eukaryota</taxon>
        <taxon>Fungi</taxon>
        <taxon>Fungi incertae sedis</taxon>
        <taxon>Mucoromycota</taxon>
        <taxon>Glomeromycotina</taxon>
        <taxon>Glomeromycetes</taxon>
        <taxon>Diversisporales</taxon>
        <taxon>Gigasporaceae</taxon>
        <taxon>Cetraspora</taxon>
    </lineage>
</organism>
<protein>
    <submittedName>
        <fullName evidence="1">9886_t:CDS:1</fullName>
    </submittedName>
</protein>
<gene>
    <name evidence="1" type="ORF">SPELUC_LOCUS15416</name>
</gene>
<name>A0ACA9QV02_9GLOM</name>